<dbReference type="Proteomes" id="UP000517916">
    <property type="component" value="Unassembled WGS sequence"/>
</dbReference>
<dbReference type="EMBL" id="JACJID010000001">
    <property type="protein sequence ID" value="MBA8922969.1"/>
    <property type="molecule type" value="Genomic_DNA"/>
</dbReference>
<accession>A0ABR6B7W9</accession>
<name>A0ABR6B7W9_9PSEU</name>
<gene>
    <name evidence="1" type="ORF">BC739_000166</name>
</gene>
<dbReference type="Pfam" id="PF05954">
    <property type="entry name" value="Phage_GPD"/>
    <property type="match status" value="1"/>
</dbReference>
<keyword evidence="2" id="KW-1185">Reference proteome</keyword>
<proteinExistence type="predicted"/>
<organism evidence="1 2">
    <name type="scientific">Kutzneria viridogrisea</name>
    <dbReference type="NCBI Taxonomy" id="47990"/>
    <lineage>
        <taxon>Bacteria</taxon>
        <taxon>Bacillati</taxon>
        <taxon>Actinomycetota</taxon>
        <taxon>Actinomycetes</taxon>
        <taxon>Pseudonocardiales</taxon>
        <taxon>Pseudonocardiaceae</taxon>
        <taxon>Kutzneria</taxon>
    </lineage>
</organism>
<evidence type="ECO:0000313" key="1">
    <source>
        <dbReference type="EMBL" id="MBA8922969.1"/>
    </source>
</evidence>
<dbReference type="RefSeq" id="WP_182835961.1">
    <property type="nucleotide sequence ID" value="NZ_BAAABQ010000010.1"/>
</dbReference>
<protein>
    <submittedName>
        <fullName evidence="1">Phage protein D</fullName>
    </submittedName>
</protein>
<evidence type="ECO:0000313" key="2">
    <source>
        <dbReference type="Proteomes" id="UP000517916"/>
    </source>
</evidence>
<reference evidence="1 2" key="1">
    <citation type="submission" date="2020-08" db="EMBL/GenBank/DDBJ databases">
        <title>Genomic Encyclopedia of Archaeal and Bacterial Type Strains, Phase II (KMG-II): from individual species to whole genera.</title>
        <authorList>
            <person name="Goeker M."/>
        </authorList>
    </citation>
    <scope>NUCLEOTIDE SEQUENCE [LARGE SCALE GENOMIC DNA]</scope>
    <source>
        <strain evidence="1 2">DSM 43850</strain>
    </source>
</reference>
<dbReference type="SUPFAM" id="SSF69279">
    <property type="entry name" value="Phage tail proteins"/>
    <property type="match status" value="1"/>
</dbReference>
<sequence length="361" mass="38971">MTDPVVANASPVFTVDGELSRDLARDCVRLEVEEGLEGLRTLRAHLIAIGPGTTGPQQRMLHLDGRGVDLGKALRVAIGPATGQRYAFEGTVSAIEAVFGDGEPPVVVVHAEDALMRLRMTRRCKTYREVTDAEIAAEVAAAHGLTADVAVDGPRYDVVQQANQSDLAFLRERARLVRAELWCTGRTLHLRSRANRAGTPLTLVRGNHLLSVRLCADLAHQRSEVVVTGYDAQARQVINERAGAEVVDAEISGGRTGARLVGRALGGAGSLRVREVALTSGEAAAWARAEMLRRARRFVTVQATTRGTPDLVVGSQLRLEQVGAPFEGGGYHVTRVVHTFDNVRGLRTRFEAERATVNEVV</sequence>
<comment type="caution">
    <text evidence="1">The sequence shown here is derived from an EMBL/GenBank/DDBJ whole genome shotgun (WGS) entry which is preliminary data.</text>
</comment>